<dbReference type="AlphaFoldDB" id="A0A154PDM3"/>
<gene>
    <name evidence="1" type="ORF">WN55_01032</name>
</gene>
<reference evidence="1 2" key="1">
    <citation type="submission" date="2015-07" db="EMBL/GenBank/DDBJ databases">
        <title>The genome of Dufourea novaeangliae.</title>
        <authorList>
            <person name="Pan H."/>
            <person name="Kapheim K."/>
        </authorList>
    </citation>
    <scope>NUCLEOTIDE SEQUENCE [LARGE SCALE GENOMIC DNA]</scope>
    <source>
        <strain evidence="1">0120121106</strain>
        <tissue evidence="1">Whole body</tissue>
    </source>
</reference>
<dbReference type="EMBL" id="KQ434879">
    <property type="protein sequence ID" value="KZC09995.1"/>
    <property type="molecule type" value="Genomic_DNA"/>
</dbReference>
<name>A0A154PDM3_DUFNO</name>
<evidence type="ECO:0000313" key="2">
    <source>
        <dbReference type="Proteomes" id="UP000076502"/>
    </source>
</evidence>
<sequence>MLCLDERHLRDKTTTAKSTGAVERVLTSRGNAFESTTEHGLTERRRREATAKADMHIHHRLWSLLVMGDIYRQLYISIFSCQYN</sequence>
<protein>
    <submittedName>
        <fullName evidence="1">Uncharacterized protein</fullName>
    </submittedName>
</protein>
<accession>A0A154PDM3</accession>
<evidence type="ECO:0000313" key="1">
    <source>
        <dbReference type="EMBL" id="KZC09995.1"/>
    </source>
</evidence>
<dbReference type="Proteomes" id="UP000076502">
    <property type="component" value="Unassembled WGS sequence"/>
</dbReference>
<keyword evidence="2" id="KW-1185">Reference proteome</keyword>
<proteinExistence type="predicted"/>
<organism evidence="1 2">
    <name type="scientific">Dufourea novaeangliae</name>
    <name type="common">Sweat bee</name>
    <dbReference type="NCBI Taxonomy" id="178035"/>
    <lineage>
        <taxon>Eukaryota</taxon>
        <taxon>Metazoa</taxon>
        <taxon>Ecdysozoa</taxon>
        <taxon>Arthropoda</taxon>
        <taxon>Hexapoda</taxon>
        <taxon>Insecta</taxon>
        <taxon>Pterygota</taxon>
        <taxon>Neoptera</taxon>
        <taxon>Endopterygota</taxon>
        <taxon>Hymenoptera</taxon>
        <taxon>Apocrita</taxon>
        <taxon>Aculeata</taxon>
        <taxon>Apoidea</taxon>
        <taxon>Anthophila</taxon>
        <taxon>Halictidae</taxon>
        <taxon>Rophitinae</taxon>
        <taxon>Dufourea</taxon>
    </lineage>
</organism>